<dbReference type="HAMAP" id="MF_00209">
    <property type="entry name" value="Inorganic_PPase"/>
    <property type="match status" value="1"/>
</dbReference>
<keyword evidence="2 7" id="KW-0963">Cytoplasm</keyword>
<comment type="cofactor">
    <cofactor evidence="1 7">
        <name>Mg(2+)</name>
        <dbReference type="ChEBI" id="CHEBI:18420"/>
    </cofactor>
</comment>
<sequence length="181" mass="20619">MDHPWHDISIGPDAPDIIEVIIEIPQGGKVKYELDKDSGMLRVDRMLYSSVVYPANYGFIPQSYADDEDPLDVLVLAQEPVEPLCLLRARPIGLMSMVDEGQEDAKVICIHVDDPAFNDYYDISDLPEHRLRELHQFFQDYKKLEDKEVLVKDFSDAEVAREAVVKSMEQYKEMFGTPAGA</sequence>
<evidence type="ECO:0000256" key="1">
    <source>
        <dbReference type="ARBA" id="ARBA00001946"/>
    </source>
</evidence>
<dbReference type="Proteomes" id="UP000221024">
    <property type="component" value="Unassembled WGS sequence"/>
</dbReference>
<gene>
    <name evidence="7" type="primary">ppa</name>
    <name evidence="8" type="ORF">CRI93_00735</name>
</gene>
<comment type="subcellular location">
    <subcellularLocation>
        <location evidence="7">Cytoplasm</location>
    </subcellularLocation>
</comment>
<accession>A0A2H3PAI9</accession>
<dbReference type="Gene3D" id="3.90.80.10">
    <property type="entry name" value="Inorganic pyrophosphatase"/>
    <property type="match status" value="1"/>
</dbReference>
<reference evidence="8 9" key="1">
    <citation type="submission" date="2017-10" db="EMBL/GenBank/DDBJ databases">
        <title>Draft genome of Longimonas halophila.</title>
        <authorList>
            <person name="Goh K.M."/>
            <person name="Shamsir M.S."/>
            <person name="Lim S.W."/>
        </authorList>
    </citation>
    <scope>NUCLEOTIDE SEQUENCE [LARGE SCALE GENOMIC DNA]</scope>
    <source>
        <strain evidence="8 9">KCTC 42399</strain>
    </source>
</reference>
<comment type="caution">
    <text evidence="8">The sequence shown here is derived from an EMBL/GenBank/DDBJ whole genome shotgun (WGS) entry which is preliminary data.</text>
</comment>
<feature type="binding site" evidence="7">
    <location>
        <position position="57"/>
    </location>
    <ligand>
        <name>substrate</name>
    </ligand>
</feature>
<keyword evidence="5 7" id="KW-0460">Magnesium</keyword>
<dbReference type="Pfam" id="PF00719">
    <property type="entry name" value="Pyrophosphatase"/>
    <property type="match status" value="1"/>
</dbReference>
<evidence type="ECO:0000256" key="4">
    <source>
        <dbReference type="ARBA" id="ARBA00022801"/>
    </source>
</evidence>
<comment type="function">
    <text evidence="7">Catalyzes the hydrolysis of inorganic pyrophosphate (PPi) forming two phosphate ions.</text>
</comment>
<comment type="similarity">
    <text evidence="7">Belongs to the PPase family.</text>
</comment>
<evidence type="ECO:0000256" key="7">
    <source>
        <dbReference type="HAMAP-Rule" id="MF_00209"/>
    </source>
</evidence>
<dbReference type="OrthoDB" id="5187599at2"/>
<name>A0A2H3PAI9_9BACT</name>
<evidence type="ECO:0000313" key="9">
    <source>
        <dbReference type="Proteomes" id="UP000221024"/>
    </source>
</evidence>
<dbReference type="GO" id="GO:0000287">
    <property type="term" value="F:magnesium ion binding"/>
    <property type="evidence" value="ECO:0007669"/>
    <property type="project" value="UniProtKB-UniRule"/>
</dbReference>
<evidence type="ECO:0000313" key="8">
    <source>
        <dbReference type="EMBL" id="PEN09288.1"/>
    </source>
</evidence>
<dbReference type="GO" id="GO:0005737">
    <property type="term" value="C:cytoplasm"/>
    <property type="evidence" value="ECO:0007669"/>
    <property type="project" value="UniProtKB-SubCell"/>
</dbReference>
<dbReference type="CDD" id="cd00412">
    <property type="entry name" value="pyrophosphatase"/>
    <property type="match status" value="1"/>
</dbReference>
<evidence type="ECO:0000256" key="5">
    <source>
        <dbReference type="ARBA" id="ARBA00022842"/>
    </source>
</evidence>
<feature type="binding site" evidence="7">
    <location>
        <position position="72"/>
    </location>
    <ligand>
        <name>Mg(2+)</name>
        <dbReference type="ChEBI" id="CHEBI:18420"/>
        <label>2</label>
    </ligand>
</feature>
<protein>
    <recommendedName>
        <fullName evidence="7">Inorganic pyrophosphatase</fullName>
        <ecNumber evidence="7">3.6.1.1</ecNumber>
    </recommendedName>
    <alternativeName>
        <fullName evidence="7">Pyrophosphate phospho-hydrolase</fullName>
        <shortName evidence="7">PPase</shortName>
    </alternativeName>
</protein>
<dbReference type="PANTHER" id="PTHR10286">
    <property type="entry name" value="INORGANIC PYROPHOSPHATASE"/>
    <property type="match status" value="1"/>
</dbReference>
<dbReference type="SUPFAM" id="SSF50324">
    <property type="entry name" value="Inorganic pyrophosphatase"/>
    <property type="match status" value="1"/>
</dbReference>
<feature type="binding site" evidence="7">
    <location>
        <position position="67"/>
    </location>
    <ligand>
        <name>Mg(2+)</name>
        <dbReference type="ChEBI" id="CHEBI:18420"/>
        <label>1</label>
    </ligand>
</feature>
<dbReference type="EC" id="3.6.1.1" evidence="7"/>
<dbReference type="AlphaFoldDB" id="A0A2H3PAI9"/>
<feature type="binding site" evidence="7">
    <location>
        <position position="141"/>
    </location>
    <ligand>
        <name>substrate</name>
    </ligand>
</feature>
<dbReference type="GO" id="GO:0004427">
    <property type="term" value="F:inorganic diphosphate phosphatase activity"/>
    <property type="evidence" value="ECO:0007669"/>
    <property type="project" value="UniProtKB-UniRule"/>
</dbReference>
<proteinExistence type="inferred from homology"/>
<comment type="catalytic activity">
    <reaction evidence="6 7">
        <text>diphosphate + H2O = 2 phosphate + H(+)</text>
        <dbReference type="Rhea" id="RHEA:24576"/>
        <dbReference type="ChEBI" id="CHEBI:15377"/>
        <dbReference type="ChEBI" id="CHEBI:15378"/>
        <dbReference type="ChEBI" id="CHEBI:33019"/>
        <dbReference type="ChEBI" id="CHEBI:43474"/>
        <dbReference type="EC" id="3.6.1.1"/>
    </reaction>
</comment>
<keyword evidence="3 7" id="KW-0479">Metal-binding</keyword>
<dbReference type="InterPro" id="IPR036649">
    <property type="entry name" value="Pyrophosphatase_sf"/>
</dbReference>
<organism evidence="8 9">
    <name type="scientific">Longimonas halophila</name>
    <dbReference type="NCBI Taxonomy" id="1469170"/>
    <lineage>
        <taxon>Bacteria</taxon>
        <taxon>Pseudomonadati</taxon>
        <taxon>Rhodothermota</taxon>
        <taxon>Rhodothermia</taxon>
        <taxon>Rhodothermales</taxon>
        <taxon>Salisaetaceae</taxon>
        <taxon>Longimonas</taxon>
    </lineage>
</organism>
<dbReference type="EMBL" id="PDEP01000001">
    <property type="protein sequence ID" value="PEN09288.1"/>
    <property type="molecule type" value="Genomic_DNA"/>
</dbReference>
<feature type="binding site" evidence="7">
    <location>
        <position position="72"/>
    </location>
    <ligand>
        <name>Mg(2+)</name>
        <dbReference type="ChEBI" id="CHEBI:18420"/>
        <label>1</label>
    </ligand>
</feature>
<evidence type="ECO:0000256" key="2">
    <source>
        <dbReference type="ARBA" id="ARBA00022490"/>
    </source>
</evidence>
<keyword evidence="9" id="KW-1185">Reference proteome</keyword>
<dbReference type="FunFam" id="3.90.80.10:FF:000003">
    <property type="entry name" value="Inorganic pyrophosphatase"/>
    <property type="match status" value="1"/>
</dbReference>
<evidence type="ECO:0000256" key="3">
    <source>
        <dbReference type="ARBA" id="ARBA00022723"/>
    </source>
</evidence>
<feature type="binding site" evidence="7">
    <location>
        <position position="31"/>
    </location>
    <ligand>
        <name>substrate</name>
    </ligand>
</feature>
<dbReference type="RefSeq" id="WP_098060687.1">
    <property type="nucleotide sequence ID" value="NZ_PDEP01000001.1"/>
</dbReference>
<dbReference type="InterPro" id="IPR008162">
    <property type="entry name" value="Pyrophosphatase"/>
</dbReference>
<feature type="binding site" evidence="7">
    <location>
        <position position="45"/>
    </location>
    <ligand>
        <name>substrate</name>
    </ligand>
</feature>
<evidence type="ECO:0000256" key="6">
    <source>
        <dbReference type="ARBA" id="ARBA00047820"/>
    </source>
</evidence>
<keyword evidence="4 7" id="KW-0378">Hydrolase</keyword>
<comment type="subunit">
    <text evidence="7">Homohexamer.</text>
</comment>
<feature type="binding site" evidence="7">
    <location>
        <position position="104"/>
    </location>
    <ligand>
        <name>Mg(2+)</name>
        <dbReference type="ChEBI" id="CHEBI:18420"/>
        <label>1</label>
    </ligand>
</feature>
<dbReference type="GO" id="GO:0006796">
    <property type="term" value="P:phosphate-containing compound metabolic process"/>
    <property type="evidence" value="ECO:0007669"/>
    <property type="project" value="InterPro"/>
</dbReference>